<dbReference type="GO" id="GO:0005886">
    <property type="term" value="C:plasma membrane"/>
    <property type="evidence" value="ECO:0007669"/>
    <property type="project" value="UniProtKB-SubCell"/>
</dbReference>
<name>A0A0K1W079_9MOLU</name>
<dbReference type="SUPFAM" id="SSF47928">
    <property type="entry name" value="N-terminal domain of the delta subunit of the F1F0-ATP synthase"/>
    <property type="match status" value="1"/>
</dbReference>
<keyword evidence="2 7" id="KW-0813">Transport</keyword>
<evidence type="ECO:0000256" key="2">
    <source>
        <dbReference type="ARBA" id="ARBA00022448"/>
    </source>
</evidence>
<protein>
    <recommendedName>
        <fullName evidence="7">ATP synthase subunit delta</fullName>
    </recommendedName>
    <alternativeName>
        <fullName evidence="7">ATP synthase F(1) sector subunit delta</fullName>
    </alternativeName>
    <alternativeName>
        <fullName evidence="7">F-type ATPase subunit delta</fullName>
        <shortName evidence="7">F-ATPase subunit delta</shortName>
    </alternativeName>
</protein>
<dbReference type="EMBL" id="CP012357">
    <property type="protein sequence ID" value="AKX33715.1"/>
    <property type="molecule type" value="Genomic_DNA"/>
</dbReference>
<dbReference type="GO" id="GO:0046933">
    <property type="term" value="F:proton-transporting ATP synthase activity, rotational mechanism"/>
    <property type="evidence" value="ECO:0007669"/>
    <property type="project" value="UniProtKB-UniRule"/>
</dbReference>
<dbReference type="NCBIfam" id="TIGR01145">
    <property type="entry name" value="ATP_synt_delta"/>
    <property type="match status" value="1"/>
</dbReference>
<accession>A0A0K1W079</accession>
<keyword evidence="4 7" id="KW-0406">Ion transport</keyword>
<dbReference type="Pfam" id="PF00213">
    <property type="entry name" value="OSCP"/>
    <property type="match status" value="1"/>
</dbReference>
<evidence type="ECO:0000256" key="7">
    <source>
        <dbReference type="HAMAP-Rule" id="MF_01416"/>
    </source>
</evidence>
<dbReference type="PANTHER" id="PTHR11910">
    <property type="entry name" value="ATP SYNTHASE DELTA CHAIN"/>
    <property type="match status" value="1"/>
</dbReference>
<dbReference type="GO" id="GO:0045259">
    <property type="term" value="C:proton-transporting ATP synthase complex"/>
    <property type="evidence" value="ECO:0007669"/>
    <property type="project" value="UniProtKB-KW"/>
</dbReference>
<comment type="function">
    <text evidence="7">F(1)F(0) ATP synthase produces ATP from ADP in the presence of a proton or sodium gradient. F-type ATPases consist of two structural domains, F(1) containing the extramembraneous catalytic core and F(0) containing the membrane proton channel, linked together by a central stalk and a peripheral stalk. During catalysis, ATP synthesis in the catalytic domain of F(1) is coupled via a rotary mechanism of the central stalk subunits to proton translocation.</text>
</comment>
<dbReference type="STRING" id="216942.SLITO_v1c00470"/>
<dbReference type="InterPro" id="IPR026015">
    <property type="entry name" value="ATP_synth_OSCP/delta_N_sf"/>
</dbReference>
<dbReference type="Proteomes" id="UP000067476">
    <property type="component" value="Chromosome"/>
</dbReference>
<organism evidence="8 9">
    <name type="scientific">Spiroplasma litorale</name>
    <dbReference type="NCBI Taxonomy" id="216942"/>
    <lineage>
        <taxon>Bacteria</taxon>
        <taxon>Bacillati</taxon>
        <taxon>Mycoplasmatota</taxon>
        <taxon>Mollicutes</taxon>
        <taxon>Entomoplasmatales</taxon>
        <taxon>Spiroplasmataceae</taxon>
        <taxon>Spiroplasma</taxon>
    </lineage>
</organism>
<dbReference type="Gene3D" id="1.10.520.20">
    <property type="entry name" value="N-terminal domain of the delta subunit of the F1F0-ATP synthase"/>
    <property type="match status" value="1"/>
</dbReference>
<evidence type="ECO:0000256" key="5">
    <source>
        <dbReference type="ARBA" id="ARBA00023136"/>
    </source>
</evidence>
<reference evidence="8 9" key="1">
    <citation type="journal article" date="2015" name="Genome Announc.">
        <title>Complete Genome Sequence of Spiroplasma litorale TN-1T (DSM 21781), a Bacterium Isolated from a Green-Eyed Horsefly (Tabanus nigrovittatus).</title>
        <authorList>
            <person name="Lo W.S."/>
            <person name="Lai Y.C."/>
            <person name="Lien Y.W."/>
            <person name="Wang T.H."/>
            <person name="Kuo C.H."/>
        </authorList>
    </citation>
    <scope>NUCLEOTIDE SEQUENCE [LARGE SCALE GENOMIC DNA]</scope>
    <source>
        <strain evidence="8 9">TN-1</strain>
    </source>
</reference>
<dbReference type="OrthoDB" id="389583at2"/>
<keyword evidence="3 7" id="KW-0375">Hydrogen ion transport</keyword>
<evidence type="ECO:0000256" key="3">
    <source>
        <dbReference type="ARBA" id="ARBA00022781"/>
    </source>
</evidence>
<keyword evidence="5 7" id="KW-0472">Membrane</keyword>
<evidence type="ECO:0000256" key="4">
    <source>
        <dbReference type="ARBA" id="ARBA00023065"/>
    </source>
</evidence>
<dbReference type="PATRIC" id="fig|216942.3.peg.47"/>
<gene>
    <name evidence="7 8" type="primary">atpH</name>
    <name evidence="8" type="ORF">SLITO_v1c00470</name>
</gene>
<sequence length="181" mass="20867">MERQNIIHNWATAISDIAIDNKKSNEYIEDLKSLLVMFEANPEIQNFLSNNFVDEDTKEKIIESSLQKKADENIINALKLMIKRKVFGSVQQIFKYSLKLIWESMNIEHGIIYSSTKINNSTIEVIEKKLSSKLNKNINLENIIDENIIAGIVVEVANKSYDFSVKGKLEDMKNKLKENRS</sequence>
<comment type="similarity">
    <text evidence="7">Belongs to the ATPase delta chain family.</text>
</comment>
<keyword evidence="7" id="KW-1003">Cell membrane</keyword>
<evidence type="ECO:0000313" key="8">
    <source>
        <dbReference type="EMBL" id="AKX33715.1"/>
    </source>
</evidence>
<keyword evidence="7" id="KW-0139">CF(1)</keyword>
<evidence type="ECO:0000313" key="9">
    <source>
        <dbReference type="Proteomes" id="UP000067476"/>
    </source>
</evidence>
<dbReference type="InterPro" id="IPR000711">
    <property type="entry name" value="ATPase_OSCP/dsu"/>
</dbReference>
<dbReference type="HAMAP" id="MF_01416">
    <property type="entry name" value="ATP_synth_delta_bact"/>
    <property type="match status" value="1"/>
</dbReference>
<keyword evidence="6 7" id="KW-0066">ATP synthesis</keyword>
<dbReference type="PRINTS" id="PR00125">
    <property type="entry name" value="ATPASEDELTA"/>
</dbReference>
<dbReference type="RefSeq" id="WP_075057816.1">
    <property type="nucleotide sequence ID" value="NZ_CP012357.1"/>
</dbReference>
<evidence type="ECO:0000256" key="6">
    <source>
        <dbReference type="ARBA" id="ARBA00023310"/>
    </source>
</evidence>
<proteinExistence type="inferred from homology"/>
<evidence type="ECO:0000256" key="1">
    <source>
        <dbReference type="ARBA" id="ARBA00004370"/>
    </source>
</evidence>
<comment type="subcellular location">
    <subcellularLocation>
        <location evidence="7">Cell membrane</location>
        <topology evidence="7">Peripheral membrane protein</topology>
    </subcellularLocation>
    <subcellularLocation>
        <location evidence="1">Membrane</location>
    </subcellularLocation>
</comment>
<dbReference type="NCBIfam" id="NF009975">
    <property type="entry name" value="PRK13436.1"/>
    <property type="match status" value="1"/>
</dbReference>
<comment type="function">
    <text evidence="7">This protein is part of the stalk that links CF(0) to CF(1). It either transmits conformational changes from CF(0) to CF(1) or is implicated in proton conduction.</text>
</comment>
<dbReference type="AlphaFoldDB" id="A0A0K1W079"/>
<keyword evidence="9" id="KW-1185">Reference proteome</keyword>
<dbReference type="KEGG" id="sll:SLITO_v1c00470"/>